<dbReference type="PANTHER" id="PTHR30191:SF0">
    <property type="entry name" value="FORMATE ACETYLTRANSFERASE 1"/>
    <property type="match status" value="1"/>
</dbReference>
<dbReference type="InterPro" id="IPR050244">
    <property type="entry name" value="Auton_GlycylRad_Cofactor"/>
</dbReference>
<evidence type="ECO:0000259" key="1">
    <source>
        <dbReference type="PROSITE" id="PS51554"/>
    </source>
</evidence>
<dbReference type="PANTHER" id="PTHR30191">
    <property type="entry name" value="FORMATE ACETYLTRANSFERASE"/>
    <property type="match status" value="1"/>
</dbReference>
<dbReference type="Pfam" id="PF02901">
    <property type="entry name" value="PFL-like"/>
    <property type="match status" value="1"/>
</dbReference>
<dbReference type="EMBL" id="JAGINW010000001">
    <property type="protein sequence ID" value="MBP2328778.1"/>
    <property type="molecule type" value="Genomic_DNA"/>
</dbReference>
<comment type="caution">
    <text evidence="2">The sequence shown here is derived from an EMBL/GenBank/DDBJ whole genome shotgun (WGS) entry which is preliminary data.</text>
</comment>
<name>A0ABS4TXM8_9PSEU</name>
<evidence type="ECO:0000313" key="3">
    <source>
        <dbReference type="Proteomes" id="UP001519332"/>
    </source>
</evidence>
<keyword evidence="3" id="KW-1185">Reference proteome</keyword>
<reference evidence="2 3" key="1">
    <citation type="submission" date="2021-03" db="EMBL/GenBank/DDBJ databases">
        <title>Sequencing the genomes of 1000 actinobacteria strains.</title>
        <authorList>
            <person name="Klenk H.-P."/>
        </authorList>
    </citation>
    <scope>NUCLEOTIDE SEQUENCE [LARGE SCALE GENOMIC DNA]</scope>
    <source>
        <strain evidence="2 3">DSM 46670</strain>
    </source>
</reference>
<feature type="domain" description="PFL" evidence="1">
    <location>
        <begin position="1"/>
        <end position="177"/>
    </location>
</feature>
<dbReference type="PROSITE" id="PS51554">
    <property type="entry name" value="PFL"/>
    <property type="match status" value="1"/>
</dbReference>
<accession>A0ABS4TXM8</accession>
<gene>
    <name evidence="2" type="ORF">JOF56_009163</name>
</gene>
<dbReference type="SUPFAM" id="SSF51998">
    <property type="entry name" value="PFL-like glycyl radical enzymes"/>
    <property type="match status" value="1"/>
</dbReference>
<evidence type="ECO:0000313" key="2">
    <source>
        <dbReference type="EMBL" id="MBP2328778.1"/>
    </source>
</evidence>
<dbReference type="InterPro" id="IPR006016">
    <property type="entry name" value="UspA"/>
</dbReference>
<protein>
    <submittedName>
        <fullName evidence="2">Nucleotide-binding universal stress UspA family protein</fullName>
    </submittedName>
</protein>
<dbReference type="SUPFAM" id="SSF52402">
    <property type="entry name" value="Adenine nucleotide alpha hydrolases-like"/>
    <property type="match status" value="1"/>
</dbReference>
<dbReference type="RefSeq" id="WP_209645701.1">
    <property type="nucleotide sequence ID" value="NZ_JAGINW010000001.1"/>
</dbReference>
<dbReference type="Pfam" id="PF00582">
    <property type="entry name" value="Usp"/>
    <property type="match status" value="1"/>
</dbReference>
<proteinExistence type="predicted"/>
<sequence>MTETSGRRPILVGVGGSTASTAALKWAVAEAGRRDLPVLAVMVHLPQGQIMIGAVPYDALPPSGVGLQTDAPLKRAIMPAGGLRLVEAGLDAYGYKLDPVVKEIFTKYRKTHNDGMFDAYTAEILHARKAGIITGLPDAYGRWPCTTIRCSACSAAVSQACQWSPTACRPFSTPGFA</sequence>
<dbReference type="InterPro" id="IPR004184">
    <property type="entry name" value="PFL_dom"/>
</dbReference>
<organism evidence="2 3">
    <name type="scientific">Kibdelosporangium banguiense</name>
    <dbReference type="NCBI Taxonomy" id="1365924"/>
    <lineage>
        <taxon>Bacteria</taxon>
        <taxon>Bacillati</taxon>
        <taxon>Actinomycetota</taxon>
        <taxon>Actinomycetes</taxon>
        <taxon>Pseudonocardiales</taxon>
        <taxon>Pseudonocardiaceae</taxon>
        <taxon>Kibdelosporangium</taxon>
    </lineage>
</organism>
<dbReference type="Gene3D" id="3.20.70.20">
    <property type="match status" value="1"/>
</dbReference>
<dbReference type="Proteomes" id="UP001519332">
    <property type="component" value="Unassembled WGS sequence"/>
</dbReference>